<dbReference type="Proteomes" id="UP000232164">
    <property type="component" value="Unassembled WGS sequence"/>
</dbReference>
<dbReference type="EMBL" id="PIQN01000014">
    <property type="protein sequence ID" value="PKA42113.1"/>
    <property type="molecule type" value="Genomic_DNA"/>
</dbReference>
<proteinExistence type="predicted"/>
<dbReference type="RefSeq" id="WP_027511000.1">
    <property type="nucleotide sequence ID" value="NZ_CP104144.1"/>
</dbReference>
<dbReference type="EMBL" id="CP104144">
    <property type="protein sequence ID" value="UWU18380.1"/>
    <property type="molecule type" value="Genomic_DNA"/>
</dbReference>
<keyword evidence="2" id="KW-0614">Plasmid</keyword>
<organism evidence="1 3">
    <name type="scientific">Rhizobium sullae</name>
    <name type="common">Rhizobium hedysari</name>
    <dbReference type="NCBI Taxonomy" id="50338"/>
    <lineage>
        <taxon>Bacteria</taxon>
        <taxon>Pseudomonadati</taxon>
        <taxon>Pseudomonadota</taxon>
        <taxon>Alphaproteobacteria</taxon>
        <taxon>Hyphomicrobiales</taxon>
        <taxon>Rhizobiaceae</taxon>
        <taxon>Rhizobium/Agrobacterium group</taxon>
        <taxon>Rhizobium</taxon>
    </lineage>
</organism>
<geneLocation type="plasmid" evidence="2 4">
    <name>pWSM1592_1</name>
</geneLocation>
<name>A0A2N0D7N7_RHISU</name>
<reference evidence="2" key="3">
    <citation type="submission" date="2022-09" db="EMBL/GenBank/DDBJ databases">
        <title>Australian commercial rhizobial inoculants.</title>
        <authorList>
            <person name="Kohlmeier M.G."/>
            <person name="O'Hara G.W."/>
            <person name="Colombi E."/>
            <person name="Ramsay J.P."/>
            <person name="Terpolilli J."/>
        </authorList>
    </citation>
    <scope>NUCLEOTIDE SEQUENCE</scope>
    <source>
        <strain evidence="2">WSM1592</strain>
        <plasmid evidence="2">pWSM1592_1</plasmid>
    </source>
</reference>
<evidence type="ECO:0000313" key="1">
    <source>
        <dbReference type="EMBL" id="PKA42113.1"/>
    </source>
</evidence>
<accession>A0A2N0D7N7</accession>
<reference evidence="1 3" key="2">
    <citation type="submission" date="2017-12" db="EMBL/GenBank/DDBJ databases">
        <title>Genome sequence of Rhizobium sullae HCNT1 isolated from Sulla coronaria nodules and featuring peculiar denitrification phenotypes.</title>
        <authorList>
            <person name="De Diego-Diaz B."/>
            <person name="Treu L."/>
            <person name="Campanaro S."/>
            <person name="Da Silva Duarte V."/>
            <person name="Basaglia M."/>
            <person name="Favaro L."/>
            <person name="Casella S."/>
            <person name="Squartini A."/>
        </authorList>
    </citation>
    <scope>NUCLEOTIDE SEQUENCE [LARGE SCALE GENOMIC DNA]</scope>
    <source>
        <strain evidence="1 3">HCNT1</strain>
    </source>
</reference>
<reference evidence="1 3" key="1">
    <citation type="submission" date="2017-11" db="EMBL/GenBank/DDBJ databases">
        <authorList>
            <person name="Han C.G."/>
        </authorList>
    </citation>
    <scope>NUCLEOTIDE SEQUENCE [LARGE SCALE GENOMIC DNA]</scope>
    <source>
        <strain evidence="1 3">HCNT1</strain>
    </source>
</reference>
<sequence>MAEHLKLKVGATYISRKTGKKIVVTAIEDGRVYFTIEGFNPISPLFLTTEKFIHLVGLDQASH</sequence>
<dbReference type="Proteomes" id="UP001060123">
    <property type="component" value="Plasmid pWSM1592_1"/>
</dbReference>
<evidence type="ECO:0000313" key="4">
    <source>
        <dbReference type="Proteomes" id="UP001060123"/>
    </source>
</evidence>
<evidence type="ECO:0000313" key="3">
    <source>
        <dbReference type="Proteomes" id="UP000232164"/>
    </source>
</evidence>
<dbReference type="AlphaFoldDB" id="A0A2N0D7N7"/>
<keyword evidence="4" id="KW-1185">Reference proteome</keyword>
<gene>
    <name evidence="1" type="ORF">CWR43_18500</name>
    <name evidence="2" type="ORF">N2599_24390</name>
</gene>
<protein>
    <submittedName>
        <fullName evidence="1">Uncharacterized protein</fullName>
    </submittedName>
</protein>
<evidence type="ECO:0000313" key="2">
    <source>
        <dbReference type="EMBL" id="UWU18380.1"/>
    </source>
</evidence>